<dbReference type="AlphaFoldDB" id="A0A8S1NQT4"/>
<reference evidence="1" key="1">
    <citation type="submission" date="2021-01" db="EMBL/GenBank/DDBJ databases">
        <authorList>
            <consortium name="Genoscope - CEA"/>
            <person name="William W."/>
        </authorList>
    </citation>
    <scope>NUCLEOTIDE SEQUENCE</scope>
</reference>
<comment type="caution">
    <text evidence="1">The sequence shown here is derived from an EMBL/GenBank/DDBJ whole genome shotgun (WGS) entry which is preliminary data.</text>
</comment>
<organism evidence="1 2">
    <name type="scientific">Paramecium sonneborni</name>
    <dbReference type="NCBI Taxonomy" id="65129"/>
    <lineage>
        <taxon>Eukaryota</taxon>
        <taxon>Sar</taxon>
        <taxon>Alveolata</taxon>
        <taxon>Ciliophora</taxon>
        <taxon>Intramacronucleata</taxon>
        <taxon>Oligohymenophorea</taxon>
        <taxon>Peniculida</taxon>
        <taxon>Parameciidae</taxon>
        <taxon>Paramecium</taxon>
    </lineage>
</organism>
<sequence length="43" mass="5370">MIKNKKIEIKLNQEIQILFILKQFIEQQRFNKIDNFTFLQMKI</sequence>
<gene>
    <name evidence="1" type="ORF">PSON_ATCC_30995.1.T0630112</name>
</gene>
<dbReference type="EMBL" id="CAJJDN010000063">
    <property type="protein sequence ID" value="CAD8094878.1"/>
    <property type="molecule type" value="Genomic_DNA"/>
</dbReference>
<evidence type="ECO:0000313" key="2">
    <source>
        <dbReference type="Proteomes" id="UP000692954"/>
    </source>
</evidence>
<name>A0A8S1NQT4_9CILI</name>
<dbReference type="Proteomes" id="UP000692954">
    <property type="component" value="Unassembled WGS sequence"/>
</dbReference>
<protein>
    <submittedName>
        <fullName evidence="1">Uncharacterized protein</fullName>
    </submittedName>
</protein>
<accession>A0A8S1NQT4</accession>
<keyword evidence="2" id="KW-1185">Reference proteome</keyword>
<evidence type="ECO:0000313" key="1">
    <source>
        <dbReference type="EMBL" id="CAD8094878.1"/>
    </source>
</evidence>
<proteinExistence type="predicted"/>